<keyword evidence="1" id="KW-0560">Oxidoreductase</keyword>
<dbReference type="SUPFAM" id="SSF55347">
    <property type="entry name" value="Glyceraldehyde-3-phosphate dehydrogenase-like, C-terminal domain"/>
    <property type="match status" value="1"/>
</dbReference>
<dbReference type="CDD" id="cd05214">
    <property type="entry name" value="GAPDH_I_N"/>
    <property type="match status" value="1"/>
</dbReference>
<dbReference type="SUPFAM" id="SSF51735">
    <property type="entry name" value="NAD(P)-binding Rossmann-fold domains"/>
    <property type="match status" value="1"/>
</dbReference>
<evidence type="ECO:0000313" key="4">
    <source>
        <dbReference type="EMBL" id="GFZ86628.1"/>
    </source>
</evidence>
<dbReference type="CDD" id="cd18126">
    <property type="entry name" value="GAPDH_I_C"/>
    <property type="match status" value="1"/>
</dbReference>
<comment type="caution">
    <text evidence="4">The sequence shown here is derived from an EMBL/GenBank/DDBJ whole genome shotgun (WGS) entry which is preliminary data.</text>
</comment>
<organism evidence="4 5">
    <name type="scientific">Aquaticitalea lipolytica</name>
    <dbReference type="NCBI Taxonomy" id="1247562"/>
    <lineage>
        <taxon>Bacteria</taxon>
        <taxon>Pseudomonadati</taxon>
        <taxon>Bacteroidota</taxon>
        <taxon>Flavobacteriia</taxon>
        <taxon>Flavobacteriales</taxon>
        <taxon>Flavobacteriaceae</taxon>
        <taxon>Aquaticitalea</taxon>
    </lineage>
</organism>
<evidence type="ECO:0000256" key="1">
    <source>
        <dbReference type="ARBA" id="ARBA00023002"/>
    </source>
</evidence>
<dbReference type="GO" id="GO:0016620">
    <property type="term" value="F:oxidoreductase activity, acting on the aldehyde or oxo group of donors, NAD or NADP as acceptor"/>
    <property type="evidence" value="ECO:0007669"/>
    <property type="project" value="InterPro"/>
</dbReference>
<dbReference type="PANTHER" id="PTHR43454:SF1">
    <property type="entry name" value="GLYCERALDEHYDE 3-PHOSPHATE DEHYDROGENASE NAD(P) BINDING DOMAIN-CONTAINING PROTEIN"/>
    <property type="match status" value="1"/>
</dbReference>
<dbReference type="InterPro" id="IPR020829">
    <property type="entry name" value="GlycerAld_3-P_DH_cat"/>
</dbReference>
<dbReference type="PROSITE" id="PS00071">
    <property type="entry name" value="GAPDH"/>
    <property type="match status" value="1"/>
</dbReference>
<comment type="similarity">
    <text evidence="2">Belongs to the glyceraldehyde-3-phosphate dehydrogenase family.</text>
</comment>
<sequence>MKYIIFAQNLKHNTTTLNLDTMSFNGTYEKELAFQADRRRATVEFIKIVSDLWYDKSIELVLFRNPLIDQNVSEILNLHEYAGEFVGKPISIFDSVEIAQAIKTLDIPPAKLDIGKLTYEFHLEDQKYSNATAFVANKLKDASKFEAIQPKDVILYGFGRIGRLVARELMTKAGKGNQLRLRAIVTRGKIDQTVLEKRASLLRNDSVHGDFSGTVVADVKNSALIINGTTVNIISANNPEDIDYTAYGIDNALVIDNTGAFRDKDALSRHLTSKGVNKVLLTAPGKGVPNIVHGVNHLEHNPDTVNIFSAASCTTNAITPVLKAMEDTLGVKFGHLETIHAYTNDQNLVDNYHDKYRRGRAAGLNMVITETGAGSAVTKALPSFEGKLTSNAIRVPVPNGSLAILNLELNKKTSIEDINSIMKKYALEGNLVEQIKYELSDELVSSDIVGCSAPSIYDSKATIVRADGKNVILYIWYDNEYGYSHQVIRLAKYISKVRRFTYY</sequence>
<dbReference type="InterPro" id="IPR020828">
    <property type="entry name" value="GlycerAld_3-P_DH_NAD(P)-bd"/>
</dbReference>
<gene>
    <name evidence="4" type="primary">gapA2</name>
    <name evidence="4" type="ORF">GCM10011531_17510</name>
</gene>
<dbReference type="GO" id="GO:0051287">
    <property type="term" value="F:NAD binding"/>
    <property type="evidence" value="ECO:0007669"/>
    <property type="project" value="InterPro"/>
</dbReference>
<dbReference type="NCBIfam" id="NF006139">
    <property type="entry name" value="PRK08289.1"/>
    <property type="match status" value="1"/>
</dbReference>
<dbReference type="InterPro" id="IPR020831">
    <property type="entry name" value="GlycerAld/Erythrose_P_DH"/>
</dbReference>
<dbReference type="SMART" id="SM00846">
    <property type="entry name" value="Gp_dh_N"/>
    <property type="match status" value="1"/>
</dbReference>
<dbReference type="Proteomes" id="UP000598120">
    <property type="component" value="Unassembled WGS sequence"/>
</dbReference>
<dbReference type="EMBL" id="BMIC01000002">
    <property type="protein sequence ID" value="GFZ86628.1"/>
    <property type="molecule type" value="Genomic_DNA"/>
</dbReference>
<dbReference type="InterPro" id="IPR020830">
    <property type="entry name" value="GlycerAld_3-P_DH_AS"/>
</dbReference>
<accession>A0A8J2XG54</accession>
<evidence type="ECO:0000313" key="5">
    <source>
        <dbReference type="Proteomes" id="UP000598120"/>
    </source>
</evidence>
<dbReference type="Pfam" id="PF02800">
    <property type="entry name" value="Gp_dh_C"/>
    <property type="match status" value="1"/>
</dbReference>
<evidence type="ECO:0000259" key="3">
    <source>
        <dbReference type="SMART" id="SM00846"/>
    </source>
</evidence>
<name>A0A8J2XG54_9FLAO</name>
<dbReference type="Pfam" id="PF00044">
    <property type="entry name" value="Gp_dh_N"/>
    <property type="match status" value="1"/>
</dbReference>
<dbReference type="AlphaFoldDB" id="A0A8J2XG54"/>
<proteinExistence type="inferred from homology"/>
<dbReference type="Gene3D" id="3.30.360.10">
    <property type="entry name" value="Dihydrodipicolinate Reductase, domain 2"/>
    <property type="match status" value="1"/>
</dbReference>
<reference evidence="4 5" key="1">
    <citation type="journal article" date="2014" name="Int. J. Syst. Evol. Microbiol.">
        <title>Complete genome sequence of Corynebacterium casei LMG S-19264T (=DSM 44701T), isolated from a smear-ripened cheese.</title>
        <authorList>
            <consortium name="US DOE Joint Genome Institute (JGI-PGF)"/>
            <person name="Walter F."/>
            <person name="Albersmeier A."/>
            <person name="Kalinowski J."/>
            <person name="Ruckert C."/>
        </authorList>
    </citation>
    <scope>NUCLEOTIDE SEQUENCE [LARGE SCALE GENOMIC DNA]</scope>
    <source>
        <strain evidence="4 5">CGMCC 1.15295</strain>
    </source>
</reference>
<dbReference type="Gene3D" id="3.40.50.720">
    <property type="entry name" value="NAD(P)-binding Rossmann-like Domain"/>
    <property type="match status" value="1"/>
</dbReference>
<protein>
    <submittedName>
        <fullName evidence="4">Glyceraldehyde-3-phosphate dehydrogenase</fullName>
    </submittedName>
</protein>
<evidence type="ECO:0000256" key="2">
    <source>
        <dbReference type="RuleBase" id="RU000397"/>
    </source>
</evidence>
<keyword evidence="5" id="KW-1185">Reference proteome</keyword>
<feature type="domain" description="Glyceraldehyde 3-phosphate dehydrogenase NAD(P) binding" evidence="3">
    <location>
        <begin position="151"/>
        <end position="313"/>
    </location>
</feature>
<dbReference type="PRINTS" id="PR00078">
    <property type="entry name" value="G3PDHDRGNASE"/>
</dbReference>
<dbReference type="PANTHER" id="PTHR43454">
    <property type="entry name" value="GLYCERALDEHYDE-3-PHOSPHATE DEHYDROGENASE"/>
    <property type="match status" value="1"/>
</dbReference>
<dbReference type="InterPro" id="IPR036291">
    <property type="entry name" value="NAD(P)-bd_dom_sf"/>
</dbReference>